<accession>A0ACA9LN75</accession>
<comment type="caution">
    <text evidence="1">The sequence shown here is derived from an EMBL/GenBank/DDBJ whole genome shotgun (WGS) entry which is preliminary data.</text>
</comment>
<protein>
    <submittedName>
        <fullName evidence="1">5814_t:CDS:1</fullName>
    </submittedName>
</protein>
<organism evidence="1 2">
    <name type="scientific">Scutellospora calospora</name>
    <dbReference type="NCBI Taxonomy" id="85575"/>
    <lineage>
        <taxon>Eukaryota</taxon>
        <taxon>Fungi</taxon>
        <taxon>Fungi incertae sedis</taxon>
        <taxon>Mucoromycota</taxon>
        <taxon>Glomeromycotina</taxon>
        <taxon>Glomeromycetes</taxon>
        <taxon>Diversisporales</taxon>
        <taxon>Gigasporaceae</taxon>
        <taxon>Scutellospora</taxon>
    </lineage>
</organism>
<gene>
    <name evidence="1" type="ORF">SCALOS_LOCUS4832</name>
</gene>
<sequence>MDESEIKLCSLYSVIDQDQNRSTKISFNHLLACEGSKKHQTYFDTEHKYYAEIFEETKWFSTQTMPPSIGTLWFFEFVSGLIKGTVIGRIIFEKIFENETSEIKLTDQYKIFKDQVAVCRYQTSERA</sequence>
<proteinExistence type="predicted"/>
<reference evidence="1" key="1">
    <citation type="submission" date="2021-06" db="EMBL/GenBank/DDBJ databases">
        <authorList>
            <person name="Kallberg Y."/>
            <person name="Tangrot J."/>
            <person name="Rosling A."/>
        </authorList>
    </citation>
    <scope>NUCLEOTIDE SEQUENCE</scope>
    <source>
        <strain evidence="1">AU212A</strain>
    </source>
</reference>
<name>A0ACA9LN75_9GLOM</name>
<dbReference type="EMBL" id="CAJVPM010006975">
    <property type="protein sequence ID" value="CAG8540696.1"/>
    <property type="molecule type" value="Genomic_DNA"/>
</dbReference>
<dbReference type="Proteomes" id="UP000789860">
    <property type="component" value="Unassembled WGS sequence"/>
</dbReference>
<keyword evidence="2" id="KW-1185">Reference proteome</keyword>
<evidence type="ECO:0000313" key="1">
    <source>
        <dbReference type="EMBL" id="CAG8540696.1"/>
    </source>
</evidence>
<evidence type="ECO:0000313" key="2">
    <source>
        <dbReference type="Proteomes" id="UP000789860"/>
    </source>
</evidence>